<name>A0ABT0R616_9BACT</name>
<gene>
    <name evidence="2" type="ORF">M8N44_03450</name>
</gene>
<accession>A0ABT0R616</accession>
<protein>
    <submittedName>
        <fullName evidence="2">Uncharacterized protein</fullName>
    </submittedName>
</protein>
<dbReference type="GeneID" id="84022896"/>
<keyword evidence="3" id="KW-1185">Reference proteome</keyword>
<dbReference type="Proteomes" id="UP001202031">
    <property type="component" value="Unassembled WGS sequence"/>
</dbReference>
<dbReference type="EMBL" id="JAMGSI010000001">
    <property type="protein sequence ID" value="MCL6656372.1"/>
    <property type="molecule type" value="Genomic_DNA"/>
</dbReference>
<reference evidence="2 3" key="1">
    <citation type="submission" date="2022-03" db="EMBL/GenBank/DDBJ databases">
        <title>Taxonomic description of new species and reclassification of some bacterial strains.</title>
        <authorList>
            <person name="Ndongo S."/>
        </authorList>
    </citation>
    <scope>NUCLEOTIDE SEQUENCE [LARGE SCALE GENOMIC DNA]</scope>
    <source>
        <strain evidence="2 3">Marseille-P6666</strain>
    </source>
</reference>
<organism evidence="2 3">
    <name type="scientific">Akkermansia massiliensis</name>
    <dbReference type="NCBI Taxonomy" id="2927224"/>
    <lineage>
        <taxon>Bacteria</taxon>
        <taxon>Pseudomonadati</taxon>
        <taxon>Verrucomicrobiota</taxon>
        <taxon>Verrucomicrobiia</taxon>
        <taxon>Verrucomicrobiales</taxon>
        <taxon>Akkermansiaceae</taxon>
        <taxon>Akkermansia</taxon>
    </lineage>
</organism>
<evidence type="ECO:0000313" key="2">
    <source>
        <dbReference type="EMBL" id="MCL6656372.1"/>
    </source>
</evidence>
<proteinExistence type="predicted"/>
<sequence>MTETLAIYAAAATDKEFESLPEKHRDRVTKWAHELEWMERALKQGKRLTGPCGLYSQMARHMGLSVTQVSRIIKRWQATQDWHVLLDGRVRNNKPVEDYGIKTPRFRAWAVRFAEHECRSSREAIRKIFTIFLYGGMTIDGYERHVPGTIPQEVNERALYRIFADHEKEIHRARFGMGAVRELPVLRDRSVLEPGQWYEMDDVMHDAEVMYRGQAVRVSEFGMFDYASACRIHWGHIPNFRRMSDDRRQALDRKMALMFLAYVLRYIGYHPEACVIMMEHRTATLSEDKIKLLETATGGVLKVRKGGIKGAAQKAIGGRAARGKGNPQAKAGIEGSHNLIHNVQGNLPLQVGWTGRNEPAITWGMRREAEQVAFWQAALRAKGRDDLADKIDMPVMNFEDFTEYLTIKYALINGRTDHKISGWGRNKTIQYCIGNGCWVNEHDLRQSPEQKMMLQALVGQHPDLVRETDLSPADVWERGKGRLVRLPLAAYVDLIGDDRDFGRTVRVIDGLIRVQDKFCNNGEPIIYLAEISNDGQAPVRLIDRKEYRVVINPYALHELIVLDDQGRILGRAPQYVRVNPLSEDLYKTIGKVEARKAADMARQKARWQAENNFNASRHQANKDVMHEADQSDLGLITPSVPGTARGRRMVRKEDMSALLSDTPPPANNDESAVEVNISDLF</sequence>
<comment type="caution">
    <text evidence="2">The sequence shown here is derived from an EMBL/GenBank/DDBJ whole genome shotgun (WGS) entry which is preliminary data.</text>
</comment>
<evidence type="ECO:0000313" key="3">
    <source>
        <dbReference type="Proteomes" id="UP001202031"/>
    </source>
</evidence>
<evidence type="ECO:0000256" key="1">
    <source>
        <dbReference type="SAM" id="MobiDB-lite"/>
    </source>
</evidence>
<dbReference type="RefSeq" id="WP_102734043.1">
    <property type="nucleotide sequence ID" value="NZ_JAMGSI010000001.1"/>
</dbReference>
<feature type="region of interest" description="Disordered" evidence="1">
    <location>
        <begin position="658"/>
        <end position="681"/>
    </location>
</feature>